<dbReference type="Proteomes" id="UP000427906">
    <property type="component" value="Chromosome"/>
</dbReference>
<name>A0A5K7YNW3_9BACT</name>
<accession>A0A5K7YNW3</accession>
<dbReference type="InterPro" id="IPR005135">
    <property type="entry name" value="Endo/exonuclease/phosphatase"/>
</dbReference>
<gene>
    <name evidence="3" type="ORF">DSCA_40130</name>
</gene>
<proteinExistence type="predicted"/>
<evidence type="ECO:0000313" key="3">
    <source>
        <dbReference type="EMBL" id="BBO70083.1"/>
    </source>
</evidence>
<dbReference type="EMBL" id="AP021874">
    <property type="protein sequence ID" value="BBO70083.1"/>
    <property type="molecule type" value="Genomic_DNA"/>
</dbReference>
<reference evidence="3 4" key="1">
    <citation type="submission" date="2019-11" db="EMBL/GenBank/DDBJ databases">
        <title>Comparative genomics of hydrocarbon-degrading Desulfosarcina strains.</title>
        <authorList>
            <person name="Watanabe M."/>
            <person name="Kojima H."/>
            <person name="Fukui M."/>
        </authorList>
    </citation>
    <scope>NUCLEOTIDE SEQUENCE [LARGE SCALE GENOMIC DNA]</scope>
    <source>
        <strain evidence="3 4">PL12</strain>
    </source>
</reference>
<dbReference type="AlphaFoldDB" id="A0A5K7YNW3"/>
<protein>
    <recommendedName>
        <fullName evidence="2">Endonuclease/exonuclease/phosphatase domain-containing protein</fullName>
    </recommendedName>
</protein>
<dbReference type="SUPFAM" id="SSF56219">
    <property type="entry name" value="DNase I-like"/>
    <property type="match status" value="1"/>
</dbReference>
<feature type="compositionally biased region" description="Polar residues" evidence="1">
    <location>
        <begin position="139"/>
        <end position="156"/>
    </location>
</feature>
<dbReference type="InterPro" id="IPR036691">
    <property type="entry name" value="Endo/exonu/phosph_ase_sf"/>
</dbReference>
<feature type="region of interest" description="Disordered" evidence="1">
    <location>
        <begin position="133"/>
        <end position="156"/>
    </location>
</feature>
<evidence type="ECO:0000256" key="1">
    <source>
        <dbReference type="SAM" id="MobiDB-lite"/>
    </source>
</evidence>
<dbReference type="KEGG" id="dalk:DSCA_40130"/>
<organism evidence="3 4">
    <name type="scientific">Desulfosarcina alkanivorans</name>
    <dbReference type="NCBI Taxonomy" id="571177"/>
    <lineage>
        <taxon>Bacteria</taxon>
        <taxon>Pseudomonadati</taxon>
        <taxon>Thermodesulfobacteriota</taxon>
        <taxon>Desulfobacteria</taxon>
        <taxon>Desulfobacterales</taxon>
        <taxon>Desulfosarcinaceae</taxon>
        <taxon>Desulfosarcina</taxon>
    </lineage>
</organism>
<sequence length="156" mass="17670">MILVDLMKGTDTPVVILGDMNDAQMSNTLNVVTGQPNYLVGLDQGGSDVDLYTVGTLQEYRSLRDVYYTRIHQNQRESLDHILVSQEFYNSAKKRIWAFTGMQIFNDHLNHDHHRADGTSDHGIVRATFEYRPNRGQAMRSTSSPARGTARSRQTP</sequence>
<feature type="domain" description="Endonuclease/exonuclease/phosphatase" evidence="2">
    <location>
        <begin position="4"/>
        <end position="122"/>
    </location>
</feature>
<evidence type="ECO:0000259" key="2">
    <source>
        <dbReference type="Pfam" id="PF03372"/>
    </source>
</evidence>
<dbReference type="Pfam" id="PF03372">
    <property type="entry name" value="Exo_endo_phos"/>
    <property type="match status" value="1"/>
</dbReference>
<dbReference type="GO" id="GO:0003824">
    <property type="term" value="F:catalytic activity"/>
    <property type="evidence" value="ECO:0007669"/>
    <property type="project" value="InterPro"/>
</dbReference>
<evidence type="ECO:0000313" key="4">
    <source>
        <dbReference type="Proteomes" id="UP000427906"/>
    </source>
</evidence>
<keyword evidence="4" id="KW-1185">Reference proteome</keyword>
<dbReference type="Gene3D" id="3.60.10.10">
    <property type="entry name" value="Endonuclease/exonuclease/phosphatase"/>
    <property type="match status" value="1"/>
</dbReference>